<dbReference type="Pfam" id="PF10282">
    <property type="entry name" value="Lactonase"/>
    <property type="match status" value="1"/>
</dbReference>
<dbReference type="Proteomes" id="UP000763641">
    <property type="component" value="Unassembled WGS sequence"/>
</dbReference>
<dbReference type="SUPFAM" id="SSF51004">
    <property type="entry name" value="C-terminal (heme d1) domain of cytochrome cd1-nitrite reductase"/>
    <property type="match status" value="1"/>
</dbReference>
<accession>A0ABS2D4Y0</accession>
<dbReference type="RefSeq" id="WP_204196689.1">
    <property type="nucleotide sequence ID" value="NZ_JAFEMC010000002.1"/>
</dbReference>
<evidence type="ECO:0000256" key="2">
    <source>
        <dbReference type="ARBA" id="ARBA00022526"/>
    </source>
</evidence>
<dbReference type="Gene3D" id="2.130.10.10">
    <property type="entry name" value="YVTN repeat-like/Quinoprotein amine dehydrogenase"/>
    <property type="match status" value="1"/>
</dbReference>
<evidence type="ECO:0000313" key="3">
    <source>
        <dbReference type="EMBL" id="MBM6575978.1"/>
    </source>
</evidence>
<organism evidence="3 4">
    <name type="scientific">Sphingomonas longa</name>
    <dbReference type="NCBI Taxonomy" id="2778730"/>
    <lineage>
        <taxon>Bacteria</taxon>
        <taxon>Pseudomonadati</taxon>
        <taxon>Pseudomonadota</taxon>
        <taxon>Alphaproteobacteria</taxon>
        <taxon>Sphingomonadales</taxon>
        <taxon>Sphingomonadaceae</taxon>
        <taxon>Sphingomonas</taxon>
    </lineage>
</organism>
<evidence type="ECO:0000313" key="4">
    <source>
        <dbReference type="Proteomes" id="UP000763641"/>
    </source>
</evidence>
<dbReference type="PANTHER" id="PTHR30344:SF1">
    <property type="entry name" value="6-PHOSPHOGLUCONOLACTONASE"/>
    <property type="match status" value="1"/>
</dbReference>
<sequence length="370" mass="38438">MTSNSAPILSRREIVAGGGLALALASSRVSAASAPGLIAGTYAREGGAGLVTLMPERGGWAAGAAQTAIRNASFGVRARSRGIRYLLDEQQSGMVGIYDHDFRRLTQASTLGADPCHAALSPDGSMLAVANYSSGDVALWRLDPATGLPRGDAQLTRHAGQGPDRDRQAGPHAHWVGFTADGGILHSVDLGADAVFAHRIDPRTKTVTGTTTAYRAEPGSGPRHLVRHPRLPVAYLVAELANTVTTLSARADGSFAARSVASTLPKGFGGASAGAHIAINAAGTRLYVSNRGHDSIAVYTIARDGSLTLAQHAACGGHWPRFFLLLESRGEMLVANERSGNIAVLTIGRDGRLRGSDATVRMPGVVFLAT</sequence>
<dbReference type="InterPro" id="IPR015943">
    <property type="entry name" value="WD40/YVTN_repeat-like_dom_sf"/>
</dbReference>
<dbReference type="PANTHER" id="PTHR30344">
    <property type="entry name" value="6-PHOSPHOGLUCONOLACTONASE-RELATED"/>
    <property type="match status" value="1"/>
</dbReference>
<protein>
    <submittedName>
        <fullName evidence="3">Lactonase family protein</fullName>
    </submittedName>
</protein>
<evidence type="ECO:0000256" key="1">
    <source>
        <dbReference type="ARBA" id="ARBA00005564"/>
    </source>
</evidence>
<comment type="caution">
    <text evidence="3">The sequence shown here is derived from an EMBL/GenBank/DDBJ whole genome shotgun (WGS) entry which is preliminary data.</text>
</comment>
<dbReference type="InterPro" id="IPR011048">
    <property type="entry name" value="Haem_d1_sf"/>
</dbReference>
<gene>
    <name evidence="3" type="ORF">ILT43_06305</name>
</gene>
<keyword evidence="2" id="KW-0119">Carbohydrate metabolism</keyword>
<keyword evidence="4" id="KW-1185">Reference proteome</keyword>
<keyword evidence="2" id="KW-0313">Glucose metabolism</keyword>
<name>A0ABS2D4Y0_9SPHN</name>
<comment type="similarity">
    <text evidence="1">Belongs to the cycloisomerase 2 family.</text>
</comment>
<proteinExistence type="inferred from homology"/>
<dbReference type="EMBL" id="JAFEMC010000002">
    <property type="protein sequence ID" value="MBM6575978.1"/>
    <property type="molecule type" value="Genomic_DNA"/>
</dbReference>
<dbReference type="InterPro" id="IPR050282">
    <property type="entry name" value="Cycloisomerase_2"/>
</dbReference>
<dbReference type="InterPro" id="IPR019405">
    <property type="entry name" value="Lactonase_7-beta_prop"/>
</dbReference>
<reference evidence="3 4" key="1">
    <citation type="submission" date="2020-12" db="EMBL/GenBank/DDBJ databases">
        <title>Sphingomonas sp.</title>
        <authorList>
            <person name="Kim M.K."/>
        </authorList>
    </citation>
    <scope>NUCLEOTIDE SEQUENCE [LARGE SCALE GENOMIC DNA]</scope>
    <source>
        <strain evidence="3 4">BT552</strain>
    </source>
</reference>